<reference evidence="2" key="1">
    <citation type="submission" date="2023-08" db="EMBL/GenBank/DDBJ databases">
        <authorList>
            <person name="Audoor S."/>
            <person name="Bilcke G."/>
        </authorList>
    </citation>
    <scope>NUCLEOTIDE SEQUENCE</scope>
</reference>
<evidence type="ECO:0000256" key="1">
    <source>
        <dbReference type="SAM" id="SignalP"/>
    </source>
</evidence>
<evidence type="ECO:0000313" key="2">
    <source>
        <dbReference type="EMBL" id="CAJ1948967.1"/>
    </source>
</evidence>
<feature type="signal peptide" evidence="1">
    <location>
        <begin position="1"/>
        <end position="22"/>
    </location>
</feature>
<name>A0AAD2FQQ2_9STRA</name>
<comment type="caution">
    <text evidence="2">The sequence shown here is derived from an EMBL/GenBank/DDBJ whole genome shotgun (WGS) entry which is preliminary data.</text>
</comment>
<gene>
    <name evidence="2" type="ORF">CYCCA115_LOCUS11859</name>
</gene>
<feature type="chain" id="PRO_5042220079" evidence="1">
    <location>
        <begin position="23"/>
        <end position="298"/>
    </location>
</feature>
<organism evidence="2 3">
    <name type="scientific">Cylindrotheca closterium</name>
    <dbReference type="NCBI Taxonomy" id="2856"/>
    <lineage>
        <taxon>Eukaryota</taxon>
        <taxon>Sar</taxon>
        <taxon>Stramenopiles</taxon>
        <taxon>Ochrophyta</taxon>
        <taxon>Bacillariophyta</taxon>
        <taxon>Bacillariophyceae</taxon>
        <taxon>Bacillariophycidae</taxon>
        <taxon>Bacillariales</taxon>
        <taxon>Bacillariaceae</taxon>
        <taxon>Cylindrotheca</taxon>
    </lineage>
</organism>
<proteinExistence type="predicted"/>
<keyword evidence="1" id="KW-0732">Signal</keyword>
<sequence length="298" mass="33407">MLSQLVAICAVACLQPIYFVNALSTPQAPDIINRQFIQLTNPINSGFKQSLPVSFIQDWPTWVLDEEGKLSRIPDGDGFVQPTSVDEIWHPIDLKRPAVKLAMGLHVREGTIRHVMPAIDLSYDGGAHRNRGMCSVPRAHSWIDFSLSMDEWENYKIMMFAKDTKDDKSWENLKVSPIGEIPRAIERATVCLSEDAPDEMGTGSHILHVILSDESNTESQLDCPRHALRVTMDDEEVSSANAAEEASGVLDVVVSSTIAGVESEFLPDAYRPLFDDTALQNPLYAKYKQRQRLREENR</sequence>
<protein>
    <submittedName>
        <fullName evidence="2">Uncharacterized protein</fullName>
    </submittedName>
</protein>
<dbReference type="Proteomes" id="UP001295423">
    <property type="component" value="Unassembled WGS sequence"/>
</dbReference>
<evidence type="ECO:0000313" key="3">
    <source>
        <dbReference type="Proteomes" id="UP001295423"/>
    </source>
</evidence>
<accession>A0AAD2FQQ2</accession>
<dbReference type="AlphaFoldDB" id="A0AAD2FQQ2"/>
<dbReference type="EMBL" id="CAKOGP040001758">
    <property type="protein sequence ID" value="CAJ1948967.1"/>
    <property type="molecule type" value="Genomic_DNA"/>
</dbReference>
<keyword evidence="3" id="KW-1185">Reference proteome</keyword>